<dbReference type="PANTHER" id="PTHR40619">
    <property type="entry name" value="FUNGAL STAND N-TERMINAL GOODBYE DOMAIN-CONTAINING PROTEIN"/>
    <property type="match status" value="1"/>
</dbReference>
<evidence type="ECO:0000313" key="2">
    <source>
        <dbReference type="Proteomes" id="UP000652219"/>
    </source>
</evidence>
<dbReference type="EMBL" id="WIGN01000496">
    <property type="protein sequence ID" value="KAF6790692.1"/>
    <property type="molecule type" value="Genomic_DNA"/>
</dbReference>
<dbReference type="PANTHER" id="PTHR40619:SF3">
    <property type="entry name" value="FUNGAL STAND N-TERMINAL GOODBYE DOMAIN-CONTAINING PROTEIN"/>
    <property type="match status" value="1"/>
</dbReference>
<name>A0A8H6MIZ6_9PEZI</name>
<organism evidence="1 2">
    <name type="scientific">Colletotrichum sojae</name>
    <dbReference type="NCBI Taxonomy" id="2175907"/>
    <lineage>
        <taxon>Eukaryota</taxon>
        <taxon>Fungi</taxon>
        <taxon>Dikarya</taxon>
        <taxon>Ascomycota</taxon>
        <taxon>Pezizomycotina</taxon>
        <taxon>Sordariomycetes</taxon>
        <taxon>Hypocreomycetidae</taxon>
        <taxon>Glomerellales</taxon>
        <taxon>Glomerellaceae</taxon>
        <taxon>Colletotrichum</taxon>
        <taxon>Colletotrichum orchidearum species complex</taxon>
    </lineage>
</organism>
<reference evidence="1 2" key="1">
    <citation type="journal article" date="2020" name="Phytopathology">
        <title>Genome Sequence Resources of Colletotrichum truncatum, C. plurivorum, C. musicola, and C. sojae: Four Species Pathogenic to Soybean (Glycine max).</title>
        <authorList>
            <person name="Rogerio F."/>
            <person name="Boufleur T.R."/>
            <person name="Ciampi-Guillardi M."/>
            <person name="Sukno S.A."/>
            <person name="Thon M.R."/>
            <person name="Massola Junior N.S."/>
            <person name="Baroncelli R."/>
        </authorList>
    </citation>
    <scope>NUCLEOTIDE SEQUENCE [LARGE SCALE GENOMIC DNA]</scope>
    <source>
        <strain evidence="1 2">LFN0009</strain>
    </source>
</reference>
<dbReference type="AlphaFoldDB" id="A0A8H6MIZ6"/>
<protein>
    <submittedName>
        <fullName evidence="1">Uncharacterized protein</fullName>
    </submittedName>
</protein>
<sequence>MSQQYVPTSQAVIPRPEPGAAVFSEDWGVPDDIELTPRPALANTIVMKLWNGIFPEAMEKFKCTPESKAGVKAAHNIRDKHDWSQICQTLEAARTLYQDNDTGRLGPLGTARRKLADNITPAAEATKFASKAVPSDPYATPILSSVGVIPDYDLKAIKHAAGVRKQILEETELDSLNPILSKVEFYLGNFPDDANIRHASVEVTVATLDAIERAIGFFLKNGYQTLYTVKQLFDGHTASRDREYEEMKQQNLYLRLEIQHLRSHSPSQQIIIWPPPPTQPQAPVMEWYINQEALRRILDTPDLDLVDSTFVSDRRTQFPVKQRTRTEQIVNAEPFRNWIVSPSSAKLLVKWDSRRPRTIGGISPLPVFCTTMAQALLDKERFVPLLWFCGLHVDMDEPGSHVGAIPMLISLIDQLLRQHAFDMRTLNQDIDIEGLQGRSIDALTRLLCCLVRRLPRTITVVCIIDSVALFERDEFLNDSLTVFGNILRLTTDTSVKAAVKIMFTSTLGLAYVQAAFEDEGLILNVDTLPQMPWAPNDERIIRTLEDNLIDE</sequence>
<dbReference type="Proteomes" id="UP000652219">
    <property type="component" value="Unassembled WGS sequence"/>
</dbReference>
<gene>
    <name evidence="1" type="ORF">CSOJ01_14512</name>
</gene>
<proteinExistence type="predicted"/>
<evidence type="ECO:0000313" key="1">
    <source>
        <dbReference type="EMBL" id="KAF6790692.1"/>
    </source>
</evidence>
<comment type="caution">
    <text evidence="1">The sequence shown here is derived from an EMBL/GenBank/DDBJ whole genome shotgun (WGS) entry which is preliminary data.</text>
</comment>
<keyword evidence="2" id="KW-1185">Reference proteome</keyword>
<accession>A0A8H6MIZ6</accession>